<dbReference type="InterPro" id="IPR009057">
    <property type="entry name" value="Homeodomain-like_sf"/>
</dbReference>
<protein>
    <submittedName>
        <fullName evidence="5">Transcriptional regulator, AraC family</fullName>
    </submittedName>
</protein>
<dbReference type="SUPFAM" id="SSF46689">
    <property type="entry name" value="Homeodomain-like"/>
    <property type="match status" value="2"/>
</dbReference>
<sequence length="289" mass="34143">MTINIKLKDNLEEVIQYPDVLWQHVILHTKLNQTILGYIPLHWHNDLQLMVVTHGKINIKIAGQNVILKENEGFFINTNIVHEIEDKEEDASFYCWNIGLPDATDYVNFKYVNEIINQIDFQPFMKLTTKIQDERILIEKVKHVGGLFEERGAHYQLNILSEYYLCLKQLITLIDRDQSINDYFFDPRVKDCINYIQEHYEHKIGMRDLSEISKISNSETIKLFKKYVGLTPFQYLLHYRLEKAAKQLTLTSNNVTEVAMGYGFSTTSYFIQVFKEKYHVTPKQFQLLH</sequence>
<evidence type="ECO:0000256" key="3">
    <source>
        <dbReference type="ARBA" id="ARBA00023163"/>
    </source>
</evidence>
<dbReference type="InterPro" id="IPR003313">
    <property type="entry name" value="AraC-bd"/>
</dbReference>
<dbReference type="InterPro" id="IPR020449">
    <property type="entry name" value="Tscrpt_reg_AraC-type_HTH"/>
</dbReference>
<dbReference type="InterPro" id="IPR014710">
    <property type="entry name" value="RmlC-like_jellyroll"/>
</dbReference>
<dbReference type="PANTHER" id="PTHR43280">
    <property type="entry name" value="ARAC-FAMILY TRANSCRIPTIONAL REGULATOR"/>
    <property type="match status" value="1"/>
</dbReference>
<dbReference type="InterPro" id="IPR018060">
    <property type="entry name" value="HTH_AraC"/>
</dbReference>
<keyword evidence="2" id="KW-0238">DNA-binding</keyword>
<feature type="domain" description="HTH araC/xylS-type" evidence="4">
    <location>
        <begin position="190"/>
        <end position="288"/>
    </location>
</feature>
<proteinExistence type="predicted"/>
<dbReference type="Pfam" id="PF12833">
    <property type="entry name" value="HTH_18"/>
    <property type="match status" value="1"/>
</dbReference>
<keyword evidence="1" id="KW-0805">Transcription regulation</keyword>
<reference evidence="5 6" key="1">
    <citation type="submission" date="2018-05" db="EMBL/GenBank/DDBJ databases">
        <title>Complete genome sequencing of three human clinical isolates of Staphylococcus caprae reveals virulence factors similar to those of S. epidermidis and S. capitis.</title>
        <authorList>
            <person name="Watanabe S."/>
            <person name="Cui L."/>
        </authorList>
    </citation>
    <scope>NUCLEOTIDE SEQUENCE [LARGE SCALE GENOMIC DNA]</scope>
    <source>
        <strain evidence="5 6">JMUB590</strain>
    </source>
</reference>
<dbReference type="Gene3D" id="1.10.10.60">
    <property type="entry name" value="Homeodomain-like"/>
    <property type="match status" value="2"/>
</dbReference>
<dbReference type="Proteomes" id="UP000274772">
    <property type="component" value="Chromosome"/>
</dbReference>
<evidence type="ECO:0000256" key="1">
    <source>
        <dbReference type="ARBA" id="ARBA00023015"/>
    </source>
</evidence>
<name>A0ABM7FSU7_9STAP</name>
<dbReference type="GeneID" id="58050222"/>
<evidence type="ECO:0000313" key="6">
    <source>
        <dbReference type="Proteomes" id="UP000274772"/>
    </source>
</evidence>
<dbReference type="PRINTS" id="PR00032">
    <property type="entry name" value="HTHARAC"/>
</dbReference>
<evidence type="ECO:0000256" key="2">
    <source>
        <dbReference type="ARBA" id="ARBA00023125"/>
    </source>
</evidence>
<dbReference type="PANTHER" id="PTHR43280:SF28">
    <property type="entry name" value="HTH-TYPE TRANSCRIPTIONAL ACTIVATOR RHAS"/>
    <property type="match status" value="1"/>
</dbReference>
<accession>A0ABM7FSU7</accession>
<keyword evidence="6" id="KW-1185">Reference proteome</keyword>
<dbReference type="EMBL" id="AP018586">
    <property type="protein sequence ID" value="BBD91561.1"/>
    <property type="molecule type" value="Genomic_DNA"/>
</dbReference>
<dbReference type="Gene3D" id="2.60.120.10">
    <property type="entry name" value="Jelly Rolls"/>
    <property type="match status" value="1"/>
</dbReference>
<dbReference type="SUPFAM" id="SSF51182">
    <property type="entry name" value="RmlC-like cupins"/>
    <property type="match status" value="1"/>
</dbReference>
<dbReference type="SMART" id="SM00342">
    <property type="entry name" value="HTH_ARAC"/>
    <property type="match status" value="1"/>
</dbReference>
<keyword evidence="3" id="KW-0804">Transcription</keyword>
<organism evidence="5 6">
    <name type="scientific">Staphylococcus caprae</name>
    <dbReference type="NCBI Taxonomy" id="29380"/>
    <lineage>
        <taxon>Bacteria</taxon>
        <taxon>Bacillati</taxon>
        <taxon>Bacillota</taxon>
        <taxon>Bacilli</taxon>
        <taxon>Bacillales</taxon>
        <taxon>Staphylococcaceae</taxon>
        <taxon>Staphylococcus</taxon>
    </lineage>
</organism>
<gene>
    <name evidence="5" type="ORF">JMUB590_0451</name>
</gene>
<evidence type="ECO:0000259" key="4">
    <source>
        <dbReference type="PROSITE" id="PS01124"/>
    </source>
</evidence>
<evidence type="ECO:0000313" key="5">
    <source>
        <dbReference type="EMBL" id="BBD91561.1"/>
    </source>
</evidence>
<dbReference type="InterPro" id="IPR011051">
    <property type="entry name" value="RmlC_Cupin_sf"/>
</dbReference>
<dbReference type="RefSeq" id="WP_037541666.1">
    <property type="nucleotide sequence ID" value="NZ_AP018585.1"/>
</dbReference>
<dbReference type="Pfam" id="PF02311">
    <property type="entry name" value="AraC_binding"/>
    <property type="match status" value="1"/>
</dbReference>
<dbReference type="PROSITE" id="PS01124">
    <property type="entry name" value="HTH_ARAC_FAMILY_2"/>
    <property type="match status" value="1"/>
</dbReference>